<dbReference type="InterPro" id="IPR001932">
    <property type="entry name" value="PPM-type_phosphatase-like_dom"/>
</dbReference>
<dbReference type="EC" id="3.1.3.16" evidence="4"/>
<dbReference type="PROSITE" id="PS51746">
    <property type="entry name" value="PPM_2"/>
    <property type="match status" value="1"/>
</dbReference>
<dbReference type="InterPro" id="IPR000222">
    <property type="entry name" value="PP2C_BS"/>
</dbReference>
<sequence length="361" mass="40212">MPQSQEGKEVCDTKTESNQTASQPPQEATTLTSKSPHTTTTRQHSNEKKIHSCDVTSRKSSPLTELFLPTAFLGQLLLPKPNTAKTSTIESNDQCTVCISSMQGWRLTMEDTSCLHLTLPNDDTGTMLVGIFDGHGGITIAEYVAKHLHKFIMKQTEYKDNLKKAIMKGFVDIDMKMKRDRPDDASGCTAITIFIRNNVLFCGNLGDSRAIAYENGKLIPLSYDHKPTSPLEYKRIIEAGCWVEAERVNGSLALSRAFGDFQFKTAHHLRPEQQAVSCSPDIITKKLDKQWKFIVLACDGIWEVMSNEKVGDFVKRRLSDGMHLDKICESLMSACLATRTDGTCLGCDNMTVGIILLKWPE</sequence>
<evidence type="ECO:0000256" key="6">
    <source>
        <dbReference type="ARBA" id="ARBA00022801"/>
    </source>
</evidence>
<feature type="domain" description="PPM-type phosphatase" evidence="11">
    <location>
        <begin position="96"/>
        <end position="357"/>
    </location>
</feature>
<evidence type="ECO:0000256" key="7">
    <source>
        <dbReference type="ARBA" id="ARBA00022912"/>
    </source>
</evidence>
<name>A0A224XIV3_9HEMI</name>
<dbReference type="SUPFAM" id="SSF81606">
    <property type="entry name" value="PP2C-like"/>
    <property type="match status" value="1"/>
</dbReference>
<protein>
    <recommendedName>
        <fullName evidence="4">protein-serine/threonine phosphatase</fullName>
        <ecNumber evidence="4">3.1.3.16</ecNumber>
    </recommendedName>
</protein>
<dbReference type="Pfam" id="PF00481">
    <property type="entry name" value="PP2C"/>
    <property type="match status" value="1"/>
</dbReference>
<accession>A0A224XIV3</accession>
<dbReference type="InterPro" id="IPR015655">
    <property type="entry name" value="PP2C"/>
</dbReference>
<comment type="similarity">
    <text evidence="3 9">Belongs to the PP2C family.</text>
</comment>
<evidence type="ECO:0000256" key="10">
    <source>
        <dbReference type="SAM" id="MobiDB-lite"/>
    </source>
</evidence>
<keyword evidence="8" id="KW-0464">Manganese</keyword>
<keyword evidence="5" id="KW-0479">Metal-binding</keyword>
<feature type="compositionally biased region" description="Basic and acidic residues" evidence="10">
    <location>
        <begin position="1"/>
        <end position="15"/>
    </location>
</feature>
<dbReference type="EMBL" id="GFTR01005452">
    <property type="protein sequence ID" value="JAW10974.1"/>
    <property type="molecule type" value="Transcribed_RNA"/>
</dbReference>
<reference evidence="12" key="1">
    <citation type="journal article" date="2018" name="PLoS Negl. Trop. Dis.">
        <title>An insight into the salivary gland and fat body transcriptome of Panstrongylus lignarius (Hemiptera: Heteroptera), the main vector of Chagas disease in Peru.</title>
        <authorList>
            <person name="Nevoa J.C."/>
            <person name="Mendes M.T."/>
            <person name="da Silva M.V."/>
            <person name="Soares S.C."/>
            <person name="Oliveira C.J.F."/>
            <person name="Ribeiro J.M.C."/>
        </authorList>
    </citation>
    <scope>NUCLEOTIDE SEQUENCE</scope>
</reference>
<dbReference type="AlphaFoldDB" id="A0A224XIV3"/>
<dbReference type="InterPro" id="IPR036457">
    <property type="entry name" value="PPM-type-like_dom_sf"/>
</dbReference>
<evidence type="ECO:0000256" key="1">
    <source>
        <dbReference type="ARBA" id="ARBA00001936"/>
    </source>
</evidence>
<dbReference type="Gene3D" id="3.60.40.10">
    <property type="entry name" value="PPM-type phosphatase domain"/>
    <property type="match status" value="1"/>
</dbReference>
<dbReference type="GO" id="GO:0046872">
    <property type="term" value="F:metal ion binding"/>
    <property type="evidence" value="ECO:0007669"/>
    <property type="project" value="UniProtKB-KW"/>
</dbReference>
<evidence type="ECO:0000259" key="11">
    <source>
        <dbReference type="PROSITE" id="PS51746"/>
    </source>
</evidence>
<evidence type="ECO:0000256" key="3">
    <source>
        <dbReference type="ARBA" id="ARBA00006702"/>
    </source>
</evidence>
<keyword evidence="6 9" id="KW-0378">Hydrolase</keyword>
<evidence type="ECO:0000313" key="12">
    <source>
        <dbReference type="EMBL" id="JAW10974.1"/>
    </source>
</evidence>
<proteinExistence type="inferred from homology"/>
<evidence type="ECO:0000256" key="8">
    <source>
        <dbReference type="ARBA" id="ARBA00023211"/>
    </source>
</evidence>
<dbReference type="GO" id="GO:0004722">
    <property type="term" value="F:protein serine/threonine phosphatase activity"/>
    <property type="evidence" value="ECO:0007669"/>
    <property type="project" value="UniProtKB-EC"/>
</dbReference>
<feature type="compositionally biased region" description="Low complexity" evidence="10">
    <location>
        <begin position="29"/>
        <end position="41"/>
    </location>
</feature>
<evidence type="ECO:0000256" key="9">
    <source>
        <dbReference type="RuleBase" id="RU003465"/>
    </source>
</evidence>
<organism evidence="12">
    <name type="scientific">Panstrongylus lignarius</name>
    <dbReference type="NCBI Taxonomy" id="156445"/>
    <lineage>
        <taxon>Eukaryota</taxon>
        <taxon>Metazoa</taxon>
        <taxon>Ecdysozoa</taxon>
        <taxon>Arthropoda</taxon>
        <taxon>Hexapoda</taxon>
        <taxon>Insecta</taxon>
        <taxon>Pterygota</taxon>
        <taxon>Neoptera</taxon>
        <taxon>Paraneoptera</taxon>
        <taxon>Hemiptera</taxon>
        <taxon>Heteroptera</taxon>
        <taxon>Panheteroptera</taxon>
        <taxon>Cimicomorpha</taxon>
        <taxon>Reduviidae</taxon>
        <taxon>Triatominae</taxon>
        <taxon>Panstrongylus</taxon>
    </lineage>
</organism>
<evidence type="ECO:0000256" key="2">
    <source>
        <dbReference type="ARBA" id="ARBA00001946"/>
    </source>
</evidence>
<feature type="compositionally biased region" description="Polar residues" evidence="10">
    <location>
        <begin position="16"/>
        <end position="28"/>
    </location>
</feature>
<comment type="cofactor">
    <cofactor evidence="2">
        <name>Mg(2+)</name>
        <dbReference type="ChEBI" id="CHEBI:18420"/>
    </cofactor>
</comment>
<dbReference type="CDD" id="cd00143">
    <property type="entry name" value="PP2Cc"/>
    <property type="match status" value="1"/>
</dbReference>
<dbReference type="PANTHER" id="PTHR13832">
    <property type="entry name" value="PROTEIN PHOSPHATASE 2C"/>
    <property type="match status" value="1"/>
</dbReference>
<evidence type="ECO:0000256" key="4">
    <source>
        <dbReference type="ARBA" id="ARBA00013081"/>
    </source>
</evidence>
<feature type="region of interest" description="Disordered" evidence="10">
    <location>
        <begin position="1"/>
        <end position="56"/>
    </location>
</feature>
<comment type="cofactor">
    <cofactor evidence="1">
        <name>Mn(2+)</name>
        <dbReference type="ChEBI" id="CHEBI:29035"/>
    </cofactor>
</comment>
<dbReference type="SMART" id="SM00332">
    <property type="entry name" value="PP2Cc"/>
    <property type="match status" value="1"/>
</dbReference>
<dbReference type="PANTHER" id="PTHR13832:SF565">
    <property type="entry name" value="AT28366P-RELATED"/>
    <property type="match status" value="1"/>
</dbReference>
<keyword evidence="7 9" id="KW-0904">Protein phosphatase</keyword>
<dbReference type="PROSITE" id="PS01032">
    <property type="entry name" value="PPM_1"/>
    <property type="match status" value="1"/>
</dbReference>
<evidence type="ECO:0000256" key="5">
    <source>
        <dbReference type="ARBA" id="ARBA00022723"/>
    </source>
</evidence>